<evidence type="ECO:0000256" key="4">
    <source>
        <dbReference type="ARBA" id="ARBA00022475"/>
    </source>
</evidence>
<feature type="region of interest" description="Disordered" evidence="10">
    <location>
        <begin position="72"/>
        <end position="158"/>
    </location>
</feature>
<dbReference type="PANTHER" id="PTHR33446:SF2">
    <property type="entry name" value="PROTEIN TONB"/>
    <property type="match status" value="1"/>
</dbReference>
<comment type="caution">
    <text evidence="13">The sequence shown here is derived from an EMBL/GenBank/DDBJ whole genome shotgun (WGS) entry which is preliminary data.</text>
</comment>
<dbReference type="GO" id="GO:0031992">
    <property type="term" value="F:energy transducer activity"/>
    <property type="evidence" value="ECO:0007669"/>
    <property type="project" value="TreeGrafter"/>
</dbReference>
<dbReference type="Pfam" id="PF03544">
    <property type="entry name" value="TonB_C"/>
    <property type="match status" value="1"/>
</dbReference>
<feature type="compositionally biased region" description="Low complexity" evidence="10">
    <location>
        <begin position="128"/>
        <end position="138"/>
    </location>
</feature>
<keyword evidence="4" id="KW-1003">Cell membrane</keyword>
<accession>A0A4R5L4C0</accession>
<dbReference type="Gene3D" id="3.30.1150.10">
    <property type="match status" value="1"/>
</dbReference>
<comment type="similarity">
    <text evidence="2">Belongs to the TonB family.</text>
</comment>
<feature type="compositionally biased region" description="Polar residues" evidence="10">
    <location>
        <begin position="74"/>
        <end position="103"/>
    </location>
</feature>
<dbReference type="EMBL" id="SMOD01000058">
    <property type="protein sequence ID" value="TDG02584.1"/>
    <property type="molecule type" value="Genomic_DNA"/>
</dbReference>
<keyword evidence="6 11" id="KW-0812">Transmembrane</keyword>
<evidence type="ECO:0000313" key="13">
    <source>
        <dbReference type="EMBL" id="TDG02584.1"/>
    </source>
</evidence>
<dbReference type="Proteomes" id="UP000295606">
    <property type="component" value="Unassembled WGS sequence"/>
</dbReference>
<dbReference type="SUPFAM" id="SSF74653">
    <property type="entry name" value="TolA/TonB C-terminal domain"/>
    <property type="match status" value="1"/>
</dbReference>
<evidence type="ECO:0000256" key="7">
    <source>
        <dbReference type="ARBA" id="ARBA00022927"/>
    </source>
</evidence>
<evidence type="ECO:0000256" key="6">
    <source>
        <dbReference type="ARBA" id="ARBA00022692"/>
    </source>
</evidence>
<dbReference type="AlphaFoldDB" id="A0A4R5L4C0"/>
<feature type="domain" description="TonB C-terminal" evidence="12">
    <location>
        <begin position="162"/>
        <end position="253"/>
    </location>
</feature>
<evidence type="ECO:0000256" key="8">
    <source>
        <dbReference type="ARBA" id="ARBA00022989"/>
    </source>
</evidence>
<proteinExistence type="inferred from homology"/>
<keyword evidence="9 11" id="KW-0472">Membrane</keyword>
<sequence length="253" mass="26414">MASVVARFDRGEPAVFGQHPFGRRVAIAAVIAGVLALHAALIAVARWEAPASHAVPVRVRVVDAVLIAPIPPVSNKSEAPARTSSPSRRTHQAIQNNPVQSARTRPPAPVHAQSITRTPLPLTPPPSAHAAPEAATPTERIAGPQPQSQPAPVTQAPAADVPRRVAHLDCALTKPDYPAQPLRRAEAGTVIIEVDTAADGHVVAARVATTSGYARLDEAARDAALASRCQPYAEDGKAAPARADVPFTFTLSE</sequence>
<keyword evidence="8 11" id="KW-1133">Transmembrane helix</keyword>
<dbReference type="PROSITE" id="PS52015">
    <property type="entry name" value="TONB_CTD"/>
    <property type="match status" value="1"/>
</dbReference>
<dbReference type="GO" id="GO:0055085">
    <property type="term" value="P:transmembrane transport"/>
    <property type="evidence" value="ECO:0007669"/>
    <property type="project" value="InterPro"/>
</dbReference>
<dbReference type="InterPro" id="IPR051045">
    <property type="entry name" value="TonB-dependent_transducer"/>
</dbReference>
<dbReference type="RefSeq" id="WP_133190013.1">
    <property type="nucleotide sequence ID" value="NZ_SMOD01000058.1"/>
</dbReference>
<dbReference type="InterPro" id="IPR006260">
    <property type="entry name" value="TonB/TolA_C"/>
</dbReference>
<keyword evidence="3" id="KW-0813">Transport</keyword>
<dbReference type="PANTHER" id="PTHR33446">
    <property type="entry name" value="PROTEIN TONB-RELATED"/>
    <property type="match status" value="1"/>
</dbReference>
<evidence type="ECO:0000313" key="14">
    <source>
        <dbReference type="Proteomes" id="UP000295606"/>
    </source>
</evidence>
<name>A0A4R5L4C0_9BURK</name>
<evidence type="ECO:0000256" key="1">
    <source>
        <dbReference type="ARBA" id="ARBA00004383"/>
    </source>
</evidence>
<gene>
    <name evidence="13" type="ORF">E1N52_39130</name>
</gene>
<dbReference type="NCBIfam" id="TIGR01352">
    <property type="entry name" value="tonB_Cterm"/>
    <property type="match status" value="1"/>
</dbReference>
<keyword evidence="5" id="KW-0997">Cell inner membrane</keyword>
<evidence type="ECO:0000256" key="10">
    <source>
        <dbReference type="SAM" id="MobiDB-lite"/>
    </source>
</evidence>
<dbReference type="OrthoDB" id="9035615at2"/>
<organism evidence="13 14">
    <name type="scientific">Paraburkholderia guartelaensis</name>
    <dbReference type="NCBI Taxonomy" id="2546446"/>
    <lineage>
        <taxon>Bacteria</taxon>
        <taxon>Pseudomonadati</taxon>
        <taxon>Pseudomonadota</taxon>
        <taxon>Betaproteobacteria</taxon>
        <taxon>Burkholderiales</taxon>
        <taxon>Burkholderiaceae</taxon>
        <taxon>Paraburkholderia</taxon>
    </lineage>
</organism>
<evidence type="ECO:0000259" key="12">
    <source>
        <dbReference type="PROSITE" id="PS52015"/>
    </source>
</evidence>
<reference evidence="13 14" key="1">
    <citation type="submission" date="2019-03" db="EMBL/GenBank/DDBJ databases">
        <title>Paraburkholderia sp. isolated from native Mimosa gymnas in Guartela State Park, Brazil.</title>
        <authorList>
            <person name="Paulitsch F."/>
            <person name="Hungria M."/>
            <person name="Delamuta J.R.M."/>
            <person name="Ribeiro R.A."/>
            <person name="Dall'Agnol R."/>
            <person name="Silva J.S.B."/>
        </authorList>
    </citation>
    <scope>NUCLEOTIDE SEQUENCE [LARGE SCALE GENOMIC DNA]</scope>
    <source>
        <strain evidence="13 14">CNPSo 3008</strain>
    </source>
</reference>
<evidence type="ECO:0000256" key="11">
    <source>
        <dbReference type="SAM" id="Phobius"/>
    </source>
</evidence>
<dbReference type="InterPro" id="IPR037682">
    <property type="entry name" value="TonB_C"/>
</dbReference>
<evidence type="ECO:0000256" key="9">
    <source>
        <dbReference type="ARBA" id="ARBA00023136"/>
    </source>
</evidence>
<keyword evidence="7" id="KW-0653">Protein transport</keyword>
<evidence type="ECO:0000256" key="5">
    <source>
        <dbReference type="ARBA" id="ARBA00022519"/>
    </source>
</evidence>
<comment type="subcellular location">
    <subcellularLocation>
        <location evidence="1">Cell inner membrane</location>
        <topology evidence="1">Single-pass membrane protein</topology>
        <orientation evidence="1">Periplasmic side</orientation>
    </subcellularLocation>
</comment>
<evidence type="ECO:0000256" key="2">
    <source>
        <dbReference type="ARBA" id="ARBA00006555"/>
    </source>
</evidence>
<protein>
    <submittedName>
        <fullName evidence="13">Energy transducer TonB</fullName>
    </submittedName>
</protein>
<evidence type="ECO:0000256" key="3">
    <source>
        <dbReference type="ARBA" id="ARBA00022448"/>
    </source>
</evidence>
<feature type="transmembrane region" description="Helical" evidence="11">
    <location>
        <begin position="25"/>
        <end position="47"/>
    </location>
</feature>
<dbReference type="GO" id="GO:0015031">
    <property type="term" value="P:protein transport"/>
    <property type="evidence" value="ECO:0007669"/>
    <property type="project" value="UniProtKB-KW"/>
</dbReference>
<dbReference type="GO" id="GO:0098797">
    <property type="term" value="C:plasma membrane protein complex"/>
    <property type="evidence" value="ECO:0007669"/>
    <property type="project" value="TreeGrafter"/>
</dbReference>